<dbReference type="AlphaFoldDB" id="H6L2Q1"/>
<dbReference type="PANTHER" id="PTHR43265">
    <property type="entry name" value="ESTERASE ESTD"/>
    <property type="match status" value="1"/>
</dbReference>
<dbReference type="STRING" id="984262.SGRA_2077"/>
<dbReference type="InterPro" id="IPR029058">
    <property type="entry name" value="AB_hydrolase_fold"/>
</dbReference>
<dbReference type="InterPro" id="IPR022742">
    <property type="entry name" value="Hydrolase_4"/>
</dbReference>
<keyword evidence="3" id="KW-1185">Reference proteome</keyword>
<reference evidence="2 3" key="1">
    <citation type="journal article" date="2012" name="Stand. Genomic Sci.">
        <title>Complete genome sequencing and analysis of Saprospira grandis str. Lewin, a predatory marine bacterium.</title>
        <authorList>
            <person name="Saw J.H."/>
            <person name="Yuryev A."/>
            <person name="Kanbe M."/>
            <person name="Hou S."/>
            <person name="Young A.G."/>
            <person name="Aizawa S."/>
            <person name="Alam M."/>
        </authorList>
    </citation>
    <scope>NUCLEOTIDE SEQUENCE [LARGE SCALE GENOMIC DNA]</scope>
    <source>
        <strain evidence="2 3">Lewin</strain>
    </source>
</reference>
<feature type="domain" description="Serine aminopeptidase S33" evidence="1">
    <location>
        <begin position="230"/>
        <end position="331"/>
    </location>
</feature>
<gene>
    <name evidence="2" type="ordered locus">SGRA_2077</name>
</gene>
<dbReference type="SUPFAM" id="SSF53474">
    <property type="entry name" value="alpha/beta-Hydrolases"/>
    <property type="match status" value="1"/>
</dbReference>
<dbReference type="PANTHER" id="PTHR43265:SF1">
    <property type="entry name" value="ESTERASE ESTD"/>
    <property type="match status" value="1"/>
</dbReference>
<dbReference type="Pfam" id="PF12146">
    <property type="entry name" value="Hydrolase_4"/>
    <property type="match status" value="1"/>
</dbReference>
<evidence type="ECO:0000313" key="3">
    <source>
        <dbReference type="Proteomes" id="UP000007519"/>
    </source>
</evidence>
<protein>
    <recommendedName>
        <fullName evidence="1">Serine aminopeptidase S33 domain-containing protein</fullName>
    </recommendedName>
</protein>
<name>H6L2Q1_SAPGL</name>
<evidence type="ECO:0000313" key="2">
    <source>
        <dbReference type="EMBL" id="AFC24808.1"/>
    </source>
</evidence>
<accession>H6L2Q1</accession>
<dbReference type="KEGG" id="sgn:SGRA_2077"/>
<dbReference type="Gene3D" id="3.40.50.1820">
    <property type="entry name" value="alpha/beta hydrolase"/>
    <property type="match status" value="1"/>
</dbReference>
<dbReference type="InterPro" id="IPR053145">
    <property type="entry name" value="AB_hydrolase_Est10"/>
</dbReference>
<evidence type="ECO:0000259" key="1">
    <source>
        <dbReference type="Pfam" id="PF12146"/>
    </source>
</evidence>
<dbReference type="eggNOG" id="COG1073">
    <property type="taxonomic scope" value="Bacteria"/>
</dbReference>
<dbReference type="HOGENOM" id="CLU_033707_2_0_10"/>
<proteinExistence type="predicted"/>
<dbReference type="GO" id="GO:0052689">
    <property type="term" value="F:carboxylic ester hydrolase activity"/>
    <property type="evidence" value="ECO:0007669"/>
    <property type="project" value="TreeGrafter"/>
</dbReference>
<dbReference type="EMBL" id="CP002831">
    <property type="protein sequence ID" value="AFC24808.1"/>
    <property type="molecule type" value="Genomic_DNA"/>
</dbReference>
<organism evidence="2 3">
    <name type="scientific">Saprospira grandis (strain Lewin)</name>
    <dbReference type="NCBI Taxonomy" id="984262"/>
    <lineage>
        <taxon>Bacteria</taxon>
        <taxon>Pseudomonadati</taxon>
        <taxon>Bacteroidota</taxon>
        <taxon>Saprospiria</taxon>
        <taxon>Saprospirales</taxon>
        <taxon>Saprospiraceae</taxon>
        <taxon>Saprospira</taxon>
    </lineage>
</organism>
<dbReference type="Proteomes" id="UP000007519">
    <property type="component" value="Chromosome"/>
</dbReference>
<sequence length="517" mass="58241">MFGAARRLPFFISRGAQKVLFCLKLTKMHAYIFSFFRQIGLFLLCLSLPFLLTAQTQTDWLGDWSGTLEVQGMEIPVVFHIRLEAGELALLMDSPKQGQFDLKFDKIEIDGPKLKASWALANIVYEGQWSAEGIKGQWKQNGLSLPLQFKKVGADELPQAPKRPQTPQPPFPYIEEQHYVITPKTNIRLEGTLTLPPNATDSSQVPAILLISGSGPQDRNSEIFGHQPFAVIADHFSRRGFAVFRYDERGTGKSEGQFAGSTTHDLAQDADACLKYLSQDPRINKEQLVVMGHSEGGLIGFMLGAKWGKKLGALVSLAGPALPIKELMLQQNYDLGKQAGIAEKTLETQRNFLISCYARAVKKDRKSEDKFVADILDIWRGLPKKERLQLAEIGLVETGVKQLGKALYAPWFRSFLRIDPKKYLKRLRCPLLALNGGEDIQVAGPENLERISQLLLQKEKYPTAVVLLPRLNHLFQHCESCTIAEYQLLEETFAPEVLKAMQEWLEERFAPEDEHKH</sequence>